<dbReference type="EMBL" id="MLFS01000023">
    <property type="protein sequence ID" value="ORM73309.1"/>
    <property type="molecule type" value="Genomic_DNA"/>
</dbReference>
<dbReference type="SMART" id="SM00342">
    <property type="entry name" value="HTH_ARAC"/>
    <property type="match status" value="1"/>
</dbReference>
<proteinExistence type="predicted"/>
<dbReference type="NCBIfam" id="NF006902">
    <property type="entry name" value="PRK09393.1"/>
    <property type="match status" value="1"/>
</dbReference>
<keyword evidence="5" id="KW-1185">Reference proteome</keyword>
<dbReference type="Gene3D" id="1.10.10.60">
    <property type="entry name" value="Homeodomain-like"/>
    <property type="match status" value="1"/>
</dbReference>
<dbReference type="PANTHER" id="PTHR43130:SF3">
    <property type="entry name" value="HTH-TYPE TRANSCRIPTIONAL REGULATOR RV1931C"/>
    <property type="match status" value="1"/>
</dbReference>
<comment type="caution">
    <text evidence="4">The sequence shown here is derived from an EMBL/GenBank/DDBJ whole genome shotgun (WGS) entry which is preliminary data.</text>
</comment>
<dbReference type="Pfam" id="PF01965">
    <property type="entry name" value="DJ-1_PfpI"/>
    <property type="match status" value="1"/>
</dbReference>
<evidence type="ECO:0000313" key="4">
    <source>
        <dbReference type="EMBL" id="ORM73309.1"/>
    </source>
</evidence>
<dbReference type="AlphaFoldDB" id="A0A1X1D9D1"/>
<dbReference type="GO" id="GO:0003700">
    <property type="term" value="F:DNA-binding transcription factor activity"/>
    <property type="evidence" value="ECO:0007669"/>
    <property type="project" value="InterPro"/>
</dbReference>
<evidence type="ECO:0000313" key="5">
    <source>
        <dbReference type="Proteomes" id="UP000193104"/>
    </source>
</evidence>
<protein>
    <submittedName>
        <fullName evidence="4">Transcriptional regulator FtrA</fullName>
    </submittedName>
</protein>
<dbReference type="CDD" id="cd03137">
    <property type="entry name" value="GATase1_AraC_1"/>
    <property type="match status" value="1"/>
</dbReference>
<dbReference type="SUPFAM" id="SSF52317">
    <property type="entry name" value="Class I glutamine amidotransferase-like"/>
    <property type="match status" value="1"/>
</dbReference>
<keyword evidence="1" id="KW-0805">Transcription regulation</keyword>
<dbReference type="PROSITE" id="PS01124">
    <property type="entry name" value="HTH_ARAC_FAMILY_2"/>
    <property type="match status" value="1"/>
</dbReference>
<dbReference type="InterPro" id="IPR029062">
    <property type="entry name" value="Class_I_gatase-like"/>
</dbReference>
<evidence type="ECO:0000256" key="1">
    <source>
        <dbReference type="ARBA" id="ARBA00023015"/>
    </source>
</evidence>
<dbReference type="InterPro" id="IPR009057">
    <property type="entry name" value="Homeodomain-like_sf"/>
</dbReference>
<sequence>MFNPPGLVAILAYDGLCTFEFGIAVEIFGLPRPEFDFPWYQHRIVAVDPSPITATEGIQIVSGFGLDSLCEAQTIIIPGWRRRDETPPQALLDALRAASDRGARLVSICSGVFVLAAAGLLSGKRATTHWRYTRELAEKFPDITVDPNVLYVDSGQIITSAGSAAGIDACLHLICRDYGTHIANVVARRLVMAPQRSGGQIQFIPSPVAQKPRDEVASVLEWILQNLHMNLSVQQMAERAVMSERTFLRRFKEAMGTTPKAWLLQARMNLARELLESNALLNEQIMEQCGFQSMESFRAAFRKSAGVSLSCYRKTFGGNRPVDSAPAADCFSPAQ</sequence>
<dbReference type="InterPro" id="IPR018060">
    <property type="entry name" value="HTH_AraC"/>
</dbReference>
<dbReference type="InterPro" id="IPR052158">
    <property type="entry name" value="INH-QAR"/>
</dbReference>
<dbReference type="PANTHER" id="PTHR43130">
    <property type="entry name" value="ARAC-FAMILY TRANSCRIPTIONAL REGULATOR"/>
    <property type="match status" value="1"/>
</dbReference>
<dbReference type="InterPro" id="IPR002818">
    <property type="entry name" value="DJ-1/PfpI"/>
</dbReference>
<dbReference type="STRING" id="1076551.HA48_10090"/>
<dbReference type="Gene3D" id="3.40.50.880">
    <property type="match status" value="1"/>
</dbReference>
<organism evidence="4 5">
    <name type="scientific">Pantoea wallisii</name>
    <dbReference type="NCBI Taxonomy" id="1076551"/>
    <lineage>
        <taxon>Bacteria</taxon>
        <taxon>Pseudomonadati</taxon>
        <taxon>Pseudomonadota</taxon>
        <taxon>Gammaproteobacteria</taxon>
        <taxon>Enterobacterales</taxon>
        <taxon>Erwiniaceae</taxon>
        <taxon>Pantoea</taxon>
    </lineage>
</organism>
<dbReference type="RefSeq" id="WP_128601195.1">
    <property type="nucleotide sequence ID" value="NZ_MLFS01000023.1"/>
</dbReference>
<feature type="domain" description="HTH araC/xylS-type" evidence="3">
    <location>
        <begin position="217"/>
        <end position="315"/>
    </location>
</feature>
<keyword evidence="2" id="KW-0804">Transcription</keyword>
<dbReference type="GO" id="GO:0043565">
    <property type="term" value="F:sequence-specific DNA binding"/>
    <property type="evidence" value="ECO:0007669"/>
    <property type="project" value="InterPro"/>
</dbReference>
<dbReference type="SUPFAM" id="SSF46689">
    <property type="entry name" value="Homeodomain-like"/>
    <property type="match status" value="2"/>
</dbReference>
<evidence type="ECO:0000256" key="2">
    <source>
        <dbReference type="ARBA" id="ARBA00023163"/>
    </source>
</evidence>
<evidence type="ECO:0000259" key="3">
    <source>
        <dbReference type="PROSITE" id="PS01124"/>
    </source>
</evidence>
<dbReference type="Proteomes" id="UP000193104">
    <property type="component" value="Unassembled WGS sequence"/>
</dbReference>
<gene>
    <name evidence="4" type="ORF">HA48_10090</name>
</gene>
<dbReference type="OrthoDB" id="9803764at2"/>
<accession>A0A1X1D9D1</accession>
<reference evidence="4 5" key="1">
    <citation type="journal article" date="2017" name="Antonie Van Leeuwenhoek">
        <title>Phylogenomic resolution of the bacterial genus Pantoea and its relationship with Erwinia and Tatumella.</title>
        <authorList>
            <person name="Palmer M."/>
            <person name="Steenkamp E.T."/>
            <person name="Coetzee M.P."/>
            <person name="Chan W.Y."/>
            <person name="van Zyl E."/>
            <person name="De Maayer P."/>
            <person name="Coutinho T.A."/>
            <person name="Blom J."/>
            <person name="Smits T.H."/>
            <person name="Duffy B."/>
            <person name="Venter S.N."/>
        </authorList>
    </citation>
    <scope>NUCLEOTIDE SEQUENCE [LARGE SCALE GENOMIC DNA]</scope>
    <source>
        <strain evidence="4 5">LMG 26277</strain>
    </source>
</reference>
<dbReference type="Pfam" id="PF12833">
    <property type="entry name" value="HTH_18"/>
    <property type="match status" value="1"/>
</dbReference>
<name>A0A1X1D9D1_9GAMM</name>